<dbReference type="Pfam" id="PF13545">
    <property type="entry name" value="HTH_Crp_2"/>
    <property type="match status" value="1"/>
</dbReference>
<keyword evidence="1" id="KW-0805">Transcription regulation</keyword>
<dbReference type="SUPFAM" id="SSF46785">
    <property type="entry name" value="Winged helix' DNA-binding domain"/>
    <property type="match status" value="1"/>
</dbReference>
<dbReference type="PANTHER" id="PTHR24567">
    <property type="entry name" value="CRP FAMILY TRANSCRIPTIONAL REGULATORY PROTEIN"/>
    <property type="match status" value="1"/>
</dbReference>
<dbReference type="CDD" id="cd00038">
    <property type="entry name" value="CAP_ED"/>
    <property type="match status" value="1"/>
</dbReference>
<dbReference type="Pfam" id="PF00027">
    <property type="entry name" value="cNMP_binding"/>
    <property type="match status" value="1"/>
</dbReference>
<keyword evidence="3" id="KW-0804">Transcription</keyword>
<dbReference type="InterPro" id="IPR012318">
    <property type="entry name" value="HTH_CRP"/>
</dbReference>
<dbReference type="PROSITE" id="PS50042">
    <property type="entry name" value="CNMP_BINDING_3"/>
    <property type="match status" value="1"/>
</dbReference>
<dbReference type="Gene3D" id="1.10.10.10">
    <property type="entry name" value="Winged helix-like DNA-binding domain superfamily/Winged helix DNA-binding domain"/>
    <property type="match status" value="1"/>
</dbReference>
<evidence type="ECO:0000313" key="5">
    <source>
        <dbReference type="EMBL" id="MDU0342883.1"/>
    </source>
</evidence>
<evidence type="ECO:0000313" key="6">
    <source>
        <dbReference type="Proteomes" id="UP001254257"/>
    </source>
</evidence>
<gene>
    <name evidence="5" type="ORF">RKE40_23550</name>
</gene>
<dbReference type="Gene3D" id="2.60.120.10">
    <property type="entry name" value="Jelly Rolls"/>
    <property type="match status" value="1"/>
</dbReference>
<dbReference type="Proteomes" id="UP001254257">
    <property type="component" value="Unassembled WGS sequence"/>
</dbReference>
<sequence length="229" mass="25539">MSAKAIGRETAEAILRQNGWLSHQPESFQADVLQRSILLSFAPGDLIYGFGEELGGIYGLVSGVATINTAPPNHEPQLINVGAPGAWAGEGCFLARQPRRVELRALVETWLMYLPLEQMDDMASTNPMVAYNFGQIIMSNVDVLIRVIHDLQRVDPDRRIASVLHRARWIGEQPLPLKQTQIGTMARASRRQVNAALKRFAENGWLKTSYRSITIISPEKLRFFATEGD</sequence>
<evidence type="ECO:0000256" key="2">
    <source>
        <dbReference type="ARBA" id="ARBA00023125"/>
    </source>
</evidence>
<dbReference type="SMART" id="SM00100">
    <property type="entry name" value="cNMP"/>
    <property type="match status" value="1"/>
</dbReference>
<dbReference type="RefSeq" id="WP_316020635.1">
    <property type="nucleotide sequence ID" value="NZ_JAWDID010000051.1"/>
</dbReference>
<protein>
    <submittedName>
        <fullName evidence="5">Crp/Fnr family transcriptional regulator</fullName>
    </submittedName>
</protein>
<evidence type="ECO:0000256" key="3">
    <source>
        <dbReference type="ARBA" id="ARBA00023163"/>
    </source>
</evidence>
<dbReference type="InterPro" id="IPR000595">
    <property type="entry name" value="cNMP-bd_dom"/>
</dbReference>
<keyword evidence="2" id="KW-0238">DNA-binding</keyword>
<evidence type="ECO:0000259" key="4">
    <source>
        <dbReference type="PROSITE" id="PS50042"/>
    </source>
</evidence>
<keyword evidence="6" id="KW-1185">Reference proteome</keyword>
<feature type="domain" description="Cyclic nucleotide-binding" evidence="4">
    <location>
        <begin position="20"/>
        <end position="105"/>
    </location>
</feature>
<dbReference type="InterPro" id="IPR036390">
    <property type="entry name" value="WH_DNA-bd_sf"/>
</dbReference>
<dbReference type="EMBL" id="JAWDID010000051">
    <property type="protein sequence ID" value="MDU0342883.1"/>
    <property type="molecule type" value="Genomic_DNA"/>
</dbReference>
<dbReference type="InterPro" id="IPR036388">
    <property type="entry name" value="WH-like_DNA-bd_sf"/>
</dbReference>
<accession>A0ABU3SDL6</accession>
<proteinExistence type="predicted"/>
<dbReference type="SUPFAM" id="SSF51206">
    <property type="entry name" value="cAMP-binding domain-like"/>
    <property type="match status" value="1"/>
</dbReference>
<evidence type="ECO:0000256" key="1">
    <source>
        <dbReference type="ARBA" id="ARBA00023015"/>
    </source>
</evidence>
<reference evidence="5 6" key="1">
    <citation type="submission" date="2023-09" db="EMBL/GenBank/DDBJ databases">
        <title>Whole genome shotgun sequencing (WGS) of Bosea sp. ZW T0_25, isolated from stored onions (Allium cepa).</title>
        <authorList>
            <person name="Stoll D.A."/>
            <person name="Huch M."/>
        </authorList>
    </citation>
    <scope>NUCLEOTIDE SEQUENCE [LARGE SCALE GENOMIC DNA]</scope>
    <source>
        <strain evidence="5 6">ZW T0_25</strain>
    </source>
</reference>
<name>A0ABU3SDL6_9HYPH</name>
<comment type="caution">
    <text evidence="5">The sequence shown here is derived from an EMBL/GenBank/DDBJ whole genome shotgun (WGS) entry which is preliminary data.</text>
</comment>
<organism evidence="5 6">
    <name type="scientific">Bosea rubneri</name>
    <dbReference type="NCBI Taxonomy" id="3075434"/>
    <lineage>
        <taxon>Bacteria</taxon>
        <taxon>Pseudomonadati</taxon>
        <taxon>Pseudomonadota</taxon>
        <taxon>Alphaproteobacteria</taxon>
        <taxon>Hyphomicrobiales</taxon>
        <taxon>Boseaceae</taxon>
        <taxon>Bosea</taxon>
    </lineage>
</organism>
<dbReference type="PANTHER" id="PTHR24567:SF26">
    <property type="entry name" value="REGULATORY PROTEIN YEIL"/>
    <property type="match status" value="1"/>
</dbReference>
<dbReference type="InterPro" id="IPR050397">
    <property type="entry name" value="Env_Response_Regulators"/>
</dbReference>
<dbReference type="InterPro" id="IPR014710">
    <property type="entry name" value="RmlC-like_jellyroll"/>
</dbReference>
<dbReference type="InterPro" id="IPR018490">
    <property type="entry name" value="cNMP-bd_dom_sf"/>
</dbReference>